<feature type="region of interest" description="Disordered" evidence="1">
    <location>
        <begin position="22"/>
        <end position="55"/>
    </location>
</feature>
<evidence type="ECO:0000313" key="3">
    <source>
        <dbReference type="EMBL" id="AXY56233.1"/>
    </source>
</evidence>
<gene>
    <name evidence="3" type="ORF">CDG60_06410</name>
</gene>
<keyword evidence="2" id="KW-0732">Signal</keyword>
<protein>
    <recommendedName>
        <fullName evidence="5">Endoglucanase</fullName>
    </recommendedName>
</protein>
<organism evidence="3 4">
    <name type="scientific">Acinetobacter chinensis</name>
    <dbReference type="NCBI Taxonomy" id="2004650"/>
    <lineage>
        <taxon>Bacteria</taxon>
        <taxon>Pseudomonadati</taxon>
        <taxon>Pseudomonadota</taxon>
        <taxon>Gammaproteobacteria</taxon>
        <taxon>Moraxellales</taxon>
        <taxon>Moraxellaceae</taxon>
        <taxon>Acinetobacter</taxon>
    </lineage>
</organism>
<feature type="chain" id="PRO_5017718300" description="Endoglucanase" evidence="2">
    <location>
        <begin position="22"/>
        <end position="509"/>
    </location>
</feature>
<evidence type="ECO:0000256" key="2">
    <source>
        <dbReference type="SAM" id="SignalP"/>
    </source>
</evidence>
<feature type="compositionally biased region" description="Pro residues" evidence="1">
    <location>
        <begin position="39"/>
        <end position="54"/>
    </location>
</feature>
<dbReference type="KEGG" id="achi:CDG60_06410"/>
<feature type="signal peptide" evidence="2">
    <location>
        <begin position="1"/>
        <end position="21"/>
    </location>
</feature>
<reference evidence="4" key="1">
    <citation type="submission" date="2018-09" db="EMBL/GenBank/DDBJ databases">
        <title>The complete genome of Acinetobacter sp. strain WCHAc010005.</title>
        <authorList>
            <person name="Hu Y."/>
            <person name="Long H."/>
            <person name="Feng Y."/>
            <person name="Zong Z."/>
        </authorList>
    </citation>
    <scope>NUCLEOTIDE SEQUENCE [LARGE SCALE GENOMIC DNA]</scope>
    <source>
        <strain evidence="4">WCHAc010005</strain>
    </source>
</reference>
<accession>A0A3B7M0X6</accession>
<dbReference type="AlphaFoldDB" id="A0A3B7M0X6"/>
<dbReference type="InterPro" id="IPR054662">
    <property type="entry name" value="Lipo_PTPT"/>
</dbReference>
<dbReference type="Proteomes" id="UP000263753">
    <property type="component" value="Chromosome"/>
</dbReference>
<dbReference type="NCBIfam" id="NF045612">
    <property type="entry name" value="lipo_PTPT"/>
    <property type="match status" value="1"/>
</dbReference>
<dbReference type="RefSeq" id="WP_087511159.1">
    <property type="nucleotide sequence ID" value="NZ_CP032134.1"/>
</dbReference>
<sequence length="509" mass="56467">MNTLFQSGLLVASALLLTACGGGGDSQTQSAPPDSHTPVPDPGPDPDPGPPPAPETADLFVGSWLQGKSTLGSTNCILDQIVLTKTAKNALQGSLERTRFETHNKPDCTGGLVSERKYAIDNLNLKNIQAAETADGYTYHHVTAQRQPSLDPAAYLLVKTGSDSFCLMQGNQPSNIKTWIETQNTPLKSYNCYTRSSEAFTAIKPGKKIDQPLYLFEKTINTDNKTLFVNQLNELGRKGYVMLAHNWQGLRENFGTVFIKAQSSQDTFTYVASDLTPADSASYYFDWFNLLTAQGKQGYAFNYGVNVSTLKYIEYFIKNDQKPATYSYERTYFQPVTDANDLIAQLNALGSKGCRLIDFGRYYTGSHPDIFDGKQNQPKIATCMNSSTHHGKYNYRFFSSRTNTQLDSLINQQSKEGYRLISSKISLSSTSNDNHLFMKDSEDTFLPEYKVFSDSIVSPDLNSSEPVLADIKNRLSAQSQHGWFMTQNPNVYSNSAVAIQTELNASIYP</sequence>
<dbReference type="EMBL" id="CP032134">
    <property type="protein sequence ID" value="AXY56233.1"/>
    <property type="molecule type" value="Genomic_DNA"/>
</dbReference>
<name>A0A3B7M0X6_9GAMM</name>
<evidence type="ECO:0000313" key="4">
    <source>
        <dbReference type="Proteomes" id="UP000263753"/>
    </source>
</evidence>
<proteinExistence type="predicted"/>
<evidence type="ECO:0008006" key="5">
    <source>
        <dbReference type="Google" id="ProtNLM"/>
    </source>
</evidence>
<evidence type="ECO:0000256" key="1">
    <source>
        <dbReference type="SAM" id="MobiDB-lite"/>
    </source>
</evidence>